<protein>
    <submittedName>
        <fullName evidence="4">Response regulator</fullName>
    </submittedName>
</protein>
<feature type="modified residue" description="4-aspartylphosphate" evidence="2">
    <location>
        <position position="326"/>
    </location>
</feature>
<proteinExistence type="predicted"/>
<sequence>MKRILIIEDDPVTAAVYRQMFERRGYRAEAAVDGLAGLETLAILKPDGVLLDVMLPGIDGLEVLRRIRANPDWRDLPVVAFTNAFLGEMVQEAELAGATCTLTKFDHTPWQVVERVREAIEGPTRGRGEALDVLRGQPREGESSDGPIVLKAGPGKAEDDDRRFLDGVRTSCLRSAPASLDAMRDLVRAFIGNPQQPDVMQALYGEAHLLAGSAALADLPLLSRVTGALEGLTKILMERPDQIRITTLRGIGQALDALDLLLAEGGAPAGLDGITPRVLVVDDDEIALRSIQHALEKAKFDIVCEADPVVAQRILDREAFDLVFLDIEMPVIRGTDLCAHLRKQPAYARVPVIYITFMSDFEDPALAELEGGDDLLVKPFLYMELALKALALFVKKRLEPSMV</sequence>
<dbReference type="Proteomes" id="UP000317716">
    <property type="component" value="Unassembled WGS sequence"/>
</dbReference>
<dbReference type="InterPro" id="IPR050595">
    <property type="entry name" value="Bact_response_regulator"/>
</dbReference>
<feature type="domain" description="Response regulatory" evidence="3">
    <location>
        <begin position="277"/>
        <end position="393"/>
    </location>
</feature>
<evidence type="ECO:0000256" key="2">
    <source>
        <dbReference type="PROSITE-ProRule" id="PRU00169"/>
    </source>
</evidence>
<organism evidence="4 5">
    <name type="scientific">Eiseniibacteriota bacterium</name>
    <dbReference type="NCBI Taxonomy" id="2212470"/>
    <lineage>
        <taxon>Bacteria</taxon>
        <taxon>Candidatus Eiseniibacteriota</taxon>
    </lineage>
</organism>
<evidence type="ECO:0000313" key="5">
    <source>
        <dbReference type="Proteomes" id="UP000317716"/>
    </source>
</evidence>
<dbReference type="GO" id="GO:0000160">
    <property type="term" value="P:phosphorelay signal transduction system"/>
    <property type="evidence" value="ECO:0007669"/>
    <property type="project" value="InterPro"/>
</dbReference>
<dbReference type="PROSITE" id="PS50110">
    <property type="entry name" value="RESPONSE_REGULATORY"/>
    <property type="match status" value="2"/>
</dbReference>
<dbReference type="Gene3D" id="1.20.120.160">
    <property type="entry name" value="HPT domain"/>
    <property type="match status" value="1"/>
</dbReference>
<dbReference type="CDD" id="cd00156">
    <property type="entry name" value="REC"/>
    <property type="match status" value="2"/>
</dbReference>
<dbReference type="PANTHER" id="PTHR44591:SF3">
    <property type="entry name" value="RESPONSE REGULATORY DOMAIN-CONTAINING PROTEIN"/>
    <property type="match status" value="1"/>
</dbReference>
<evidence type="ECO:0000259" key="3">
    <source>
        <dbReference type="PROSITE" id="PS50110"/>
    </source>
</evidence>
<comment type="caution">
    <text evidence="4">The sequence shown here is derived from an EMBL/GenBank/DDBJ whole genome shotgun (WGS) entry which is preliminary data.</text>
</comment>
<dbReference type="SMART" id="SM00448">
    <property type="entry name" value="REC"/>
    <property type="match status" value="2"/>
</dbReference>
<feature type="domain" description="Response regulatory" evidence="3">
    <location>
        <begin position="3"/>
        <end position="119"/>
    </location>
</feature>
<dbReference type="SUPFAM" id="SSF47226">
    <property type="entry name" value="Histidine-containing phosphotransfer domain, HPT domain"/>
    <property type="match status" value="1"/>
</dbReference>
<dbReference type="Gene3D" id="3.40.50.2300">
    <property type="match status" value="2"/>
</dbReference>
<keyword evidence="1 2" id="KW-0597">Phosphoprotein</keyword>
<reference evidence="4 5" key="1">
    <citation type="journal article" date="2019" name="Nat. Microbiol.">
        <title>Mediterranean grassland soil C-N compound turnover is dependent on rainfall and depth, and is mediated by genomically divergent microorganisms.</title>
        <authorList>
            <person name="Diamond S."/>
            <person name="Andeer P.F."/>
            <person name="Li Z."/>
            <person name="Crits-Christoph A."/>
            <person name="Burstein D."/>
            <person name="Anantharaman K."/>
            <person name="Lane K.R."/>
            <person name="Thomas B.C."/>
            <person name="Pan C."/>
            <person name="Northen T.R."/>
            <person name="Banfield J.F."/>
        </authorList>
    </citation>
    <scope>NUCLEOTIDE SEQUENCE [LARGE SCALE GENOMIC DNA]</scope>
    <source>
        <strain evidence="4">WS_2</strain>
    </source>
</reference>
<dbReference type="EMBL" id="VBOS01000280">
    <property type="protein sequence ID" value="TMQ54044.1"/>
    <property type="molecule type" value="Genomic_DNA"/>
</dbReference>
<feature type="modified residue" description="4-aspartylphosphate" evidence="2">
    <location>
        <position position="52"/>
    </location>
</feature>
<dbReference type="Pfam" id="PF00072">
    <property type="entry name" value="Response_reg"/>
    <property type="match status" value="2"/>
</dbReference>
<gene>
    <name evidence="4" type="ORF">E6K72_08045</name>
</gene>
<dbReference type="AlphaFoldDB" id="A0A538SRX0"/>
<evidence type="ECO:0000313" key="4">
    <source>
        <dbReference type="EMBL" id="TMQ54044.1"/>
    </source>
</evidence>
<dbReference type="InterPro" id="IPR036641">
    <property type="entry name" value="HPT_dom_sf"/>
</dbReference>
<evidence type="ECO:0000256" key="1">
    <source>
        <dbReference type="ARBA" id="ARBA00022553"/>
    </source>
</evidence>
<dbReference type="InterPro" id="IPR011006">
    <property type="entry name" value="CheY-like_superfamily"/>
</dbReference>
<dbReference type="SUPFAM" id="SSF52172">
    <property type="entry name" value="CheY-like"/>
    <property type="match status" value="2"/>
</dbReference>
<accession>A0A538SRX0</accession>
<dbReference type="InterPro" id="IPR001789">
    <property type="entry name" value="Sig_transdc_resp-reg_receiver"/>
</dbReference>
<name>A0A538SRX0_UNCEI</name>
<dbReference type="PANTHER" id="PTHR44591">
    <property type="entry name" value="STRESS RESPONSE REGULATOR PROTEIN 1"/>
    <property type="match status" value="1"/>
</dbReference>